<keyword evidence="2" id="KW-1185">Reference proteome</keyword>
<dbReference type="Proteomes" id="UP001186974">
    <property type="component" value="Unassembled WGS sequence"/>
</dbReference>
<proteinExistence type="predicted"/>
<evidence type="ECO:0000313" key="1">
    <source>
        <dbReference type="EMBL" id="KAK3062551.1"/>
    </source>
</evidence>
<accession>A0ACC3D6D1</accession>
<name>A0ACC3D6D1_9PEZI</name>
<sequence>MSTTETFSLINSTLLSRAAHRSGHLPPGSAVLHGGFRYALLAPAILSAVSKFSGLTVIVWLLLRFWKHRQVRGGGGSESQFVILLLNLFIADWVQATGFSMDFIWFAYGAILGRAPPCYAQAAFIHMGDLSSGFFILSIALHTFYTIMLQRQPPRRFFVTWVVGCWV</sequence>
<feature type="non-terminal residue" evidence="1">
    <location>
        <position position="167"/>
    </location>
</feature>
<reference evidence="1" key="1">
    <citation type="submission" date="2024-09" db="EMBL/GenBank/DDBJ databases">
        <title>Black Yeasts Isolated from many extreme environments.</title>
        <authorList>
            <person name="Coleine C."/>
            <person name="Stajich J.E."/>
            <person name="Selbmann L."/>
        </authorList>
    </citation>
    <scope>NUCLEOTIDE SEQUENCE</scope>
    <source>
        <strain evidence="1">CCFEE 5737</strain>
    </source>
</reference>
<comment type="caution">
    <text evidence="1">The sequence shown here is derived from an EMBL/GenBank/DDBJ whole genome shotgun (WGS) entry which is preliminary data.</text>
</comment>
<dbReference type="EMBL" id="JAWDJW010007236">
    <property type="protein sequence ID" value="KAK3062551.1"/>
    <property type="molecule type" value="Genomic_DNA"/>
</dbReference>
<gene>
    <name evidence="1" type="ORF">LTS18_003837</name>
</gene>
<evidence type="ECO:0000313" key="2">
    <source>
        <dbReference type="Proteomes" id="UP001186974"/>
    </source>
</evidence>
<organism evidence="1 2">
    <name type="scientific">Coniosporium uncinatum</name>
    <dbReference type="NCBI Taxonomy" id="93489"/>
    <lineage>
        <taxon>Eukaryota</taxon>
        <taxon>Fungi</taxon>
        <taxon>Dikarya</taxon>
        <taxon>Ascomycota</taxon>
        <taxon>Pezizomycotina</taxon>
        <taxon>Dothideomycetes</taxon>
        <taxon>Dothideomycetes incertae sedis</taxon>
        <taxon>Coniosporium</taxon>
    </lineage>
</organism>
<protein>
    <submittedName>
        <fullName evidence="1">Uncharacterized protein</fullName>
    </submittedName>
</protein>